<name>A0AAV7Q8U6_PLEWA</name>
<sequence>MRGRARTPSPPREPLARRRASTALEGSGRSRLFAIDVAPANIALVVITAAVVMVVVAAFMADVVDVVVPAVGAAFAIPVVATAVVTGEVTDGCKSEKWDEAARPLQCPAEGSGSLVVHGVEPKIPWNFFLRAVVPLGN</sequence>
<reference evidence="3" key="1">
    <citation type="journal article" date="2022" name="bioRxiv">
        <title>Sequencing and chromosome-scale assembly of the giantPleurodeles waltlgenome.</title>
        <authorList>
            <person name="Brown T."/>
            <person name="Elewa A."/>
            <person name="Iarovenko S."/>
            <person name="Subramanian E."/>
            <person name="Araus A.J."/>
            <person name="Petzold A."/>
            <person name="Susuki M."/>
            <person name="Suzuki K.-i.T."/>
            <person name="Hayashi T."/>
            <person name="Toyoda A."/>
            <person name="Oliveira C."/>
            <person name="Osipova E."/>
            <person name="Leigh N.D."/>
            <person name="Simon A."/>
            <person name="Yun M.H."/>
        </authorList>
    </citation>
    <scope>NUCLEOTIDE SEQUENCE</scope>
    <source>
        <strain evidence="3">20211129_DDA</strain>
        <tissue evidence="3">Liver</tissue>
    </source>
</reference>
<keyword evidence="2" id="KW-0812">Transmembrane</keyword>
<gene>
    <name evidence="3" type="ORF">NDU88_002093</name>
</gene>
<keyword evidence="4" id="KW-1185">Reference proteome</keyword>
<organism evidence="3 4">
    <name type="scientific">Pleurodeles waltl</name>
    <name type="common">Iberian ribbed newt</name>
    <dbReference type="NCBI Taxonomy" id="8319"/>
    <lineage>
        <taxon>Eukaryota</taxon>
        <taxon>Metazoa</taxon>
        <taxon>Chordata</taxon>
        <taxon>Craniata</taxon>
        <taxon>Vertebrata</taxon>
        <taxon>Euteleostomi</taxon>
        <taxon>Amphibia</taxon>
        <taxon>Batrachia</taxon>
        <taxon>Caudata</taxon>
        <taxon>Salamandroidea</taxon>
        <taxon>Salamandridae</taxon>
        <taxon>Pleurodelinae</taxon>
        <taxon>Pleurodeles</taxon>
    </lineage>
</organism>
<comment type="caution">
    <text evidence="3">The sequence shown here is derived from an EMBL/GenBank/DDBJ whole genome shotgun (WGS) entry which is preliminary data.</text>
</comment>
<evidence type="ECO:0000256" key="1">
    <source>
        <dbReference type="SAM" id="MobiDB-lite"/>
    </source>
</evidence>
<protein>
    <submittedName>
        <fullName evidence="3">Uncharacterized protein</fullName>
    </submittedName>
</protein>
<dbReference type="Proteomes" id="UP001066276">
    <property type="component" value="Chromosome 6"/>
</dbReference>
<proteinExistence type="predicted"/>
<feature type="transmembrane region" description="Helical" evidence="2">
    <location>
        <begin position="37"/>
        <end position="60"/>
    </location>
</feature>
<evidence type="ECO:0000256" key="2">
    <source>
        <dbReference type="SAM" id="Phobius"/>
    </source>
</evidence>
<accession>A0AAV7Q8U6</accession>
<keyword evidence="2" id="KW-0472">Membrane</keyword>
<feature type="transmembrane region" description="Helical" evidence="2">
    <location>
        <begin position="66"/>
        <end position="87"/>
    </location>
</feature>
<dbReference type="AlphaFoldDB" id="A0AAV7Q8U6"/>
<feature type="region of interest" description="Disordered" evidence="1">
    <location>
        <begin position="1"/>
        <end position="21"/>
    </location>
</feature>
<evidence type="ECO:0000313" key="4">
    <source>
        <dbReference type="Proteomes" id="UP001066276"/>
    </source>
</evidence>
<evidence type="ECO:0000313" key="3">
    <source>
        <dbReference type="EMBL" id="KAJ1135655.1"/>
    </source>
</evidence>
<keyword evidence="2" id="KW-1133">Transmembrane helix</keyword>
<dbReference type="EMBL" id="JANPWB010000010">
    <property type="protein sequence ID" value="KAJ1135655.1"/>
    <property type="molecule type" value="Genomic_DNA"/>
</dbReference>